<sequence>MKQQLRVGVIGCGAIGKEHLRRLTDVVPETIVTGVADYFLPAAQSAAEMFHCTAFQTGEDLIASPDVDAVVVTSADPSHAAYVLEAIRHKKFVFCEKPLAQTAEECQQIIAAEQAAGKKLVQVGFMRRYDRGYMAMKHAISSNEIGAPLMIHAAHRNMSQAPGFETDYAVTRVAIHEIDICRWLLDDEYATAQVLGVRQSSRTSGEWLNPQIMMLTTRSGQRIDVEVQTDGAYAYDIQCHVVGEDGIVSLPDPTSVTKRAAAAIHTPLMTDWKDRFIEAYDIEFQEWAKSLLNGAPTGPSAWDGYVACVTGDALIRSRQTGKPEDIVLPEKPEMYQ</sequence>
<keyword evidence="3 4" id="KW-0520">NAD</keyword>
<name>A0ABS6EUR2_9FIRM</name>
<accession>A0ABS6EUR2</accession>
<organism evidence="7 8">
    <name type="scientific">Butyricicoccus intestinisimiae</name>
    <dbReference type="NCBI Taxonomy" id="2841509"/>
    <lineage>
        <taxon>Bacteria</taxon>
        <taxon>Bacillati</taxon>
        <taxon>Bacillota</taxon>
        <taxon>Clostridia</taxon>
        <taxon>Eubacteriales</taxon>
        <taxon>Butyricicoccaceae</taxon>
        <taxon>Butyricicoccus</taxon>
    </lineage>
</organism>
<dbReference type="Pfam" id="PF01408">
    <property type="entry name" value="GFO_IDH_MocA"/>
    <property type="match status" value="1"/>
</dbReference>
<comment type="pathway">
    <text evidence="4">Polyol metabolism; myo-inositol degradation into acetyl-CoA; acetyl-CoA from myo-inositol: step 1/7.</text>
</comment>
<dbReference type="PANTHER" id="PTHR43593:SF1">
    <property type="entry name" value="INOSITOL 2-DEHYDROGENASE"/>
    <property type="match status" value="1"/>
</dbReference>
<comment type="catalytic activity">
    <reaction evidence="4">
        <text>1D-chiro-inositol + NAD(+) = scyllo-inosine + NADH + H(+)</text>
        <dbReference type="Rhea" id="RHEA:25832"/>
        <dbReference type="ChEBI" id="CHEBI:15378"/>
        <dbReference type="ChEBI" id="CHEBI:27372"/>
        <dbReference type="ChEBI" id="CHEBI:50920"/>
        <dbReference type="ChEBI" id="CHEBI:57540"/>
        <dbReference type="ChEBI" id="CHEBI:57945"/>
        <dbReference type="EC" id="1.1.1.369"/>
    </reaction>
</comment>
<dbReference type="PANTHER" id="PTHR43593">
    <property type="match status" value="1"/>
</dbReference>
<reference evidence="7 8" key="1">
    <citation type="submission" date="2021-06" db="EMBL/GenBank/DDBJ databases">
        <authorList>
            <person name="Sun Q."/>
            <person name="Li D."/>
        </authorList>
    </citation>
    <scope>NUCLEOTIDE SEQUENCE [LARGE SCALE GENOMIC DNA]</scope>
    <source>
        <strain evidence="7 8">MSJd-7</strain>
    </source>
</reference>
<evidence type="ECO:0000256" key="4">
    <source>
        <dbReference type="HAMAP-Rule" id="MF_01671"/>
    </source>
</evidence>
<feature type="domain" description="Gfo/Idh/MocA-like oxidoreductase N-terminal" evidence="5">
    <location>
        <begin position="5"/>
        <end position="125"/>
    </location>
</feature>
<evidence type="ECO:0000259" key="6">
    <source>
        <dbReference type="Pfam" id="PF02894"/>
    </source>
</evidence>
<dbReference type="EC" id="1.1.1.18" evidence="4"/>
<evidence type="ECO:0000259" key="5">
    <source>
        <dbReference type="Pfam" id="PF01408"/>
    </source>
</evidence>
<evidence type="ECO:0000313" key="8">
    <source>
        <dbReference type="Proteomes" id="UP000783588"/>
    </source>
</evidence>
<gene>
    <name evidence="4" type="primary">iolG</name>
    <name evidence="7" type="ORF">KQI75_12395</name>
</gene>
<feature type="domain" description="Gfo/Idh/MocA-like oxidoreductase C-terminal" evidence="6">
    <location>
        <begin position="137"/>
        <end position="323"/>
    </location>
</feature>
<comment type="caution">
    <text evidence="7">The sequence shown here is derived from an EMBL/GenBank/DDBJ whole genome shotgun (WGS) entry which is preliminary data.</text>
</comment>
<comment type="subunit">
    <text evidence="4">Homotetramer.</text>
</comment>
<dbReference type="InterPro" id="IPR004104">
    <property type="entry name" value="Gfo/Idh/MocA-like_OxRdtase_C"/>
</dbReference>
<protein>
    <recommendedName>
        <fullName evidence="4">Inositol 2-dehydrogenase/D-chiro-inositol 3-dehydrogenase</fullName>
        <ecNumber evidence="4">1.1.1.18</ecNumber>
        <ecNumber evidence="4">1.1.1.369</ecNumber>
    </recommendedName>
    <alternativeName>
        <fullName evidence="4">Myo-inositol 2-dehydrogenase/D-chiro-inositol 3-dehydrogenase</fullName>
        <shortName evidence="4">MI 2-dehydrogenase/DCI 3-dehydrogenase</shortName>
    </alternativeName>
</protein>
<comment type="catalytic activity">
    <reaction evidence="4">
        <text>myo-inositol + NAD(+) = scyllo-inosose + NADH + H(+)</text>
        <dbReference type="Rhea" id="RHEA:16949"/>
        <dbReference type="ChEBI" id="CHEBI:15378"/>
        <dbReference type="ChEBI" id="CHEBI:17268"/>
        <dbReference type="ChEBI" id="CHEBI:17811"/>
        <dbReference type="ChEBI" id="CHEBI:57540"/>
        <dbReference type="ChEBI" id="CHEBI:57945"/>
        <dbReference type="EC" id="1.1.1.18"/>
    </reaction>
</comment>
<keyword evidence="2 4" id="KW-0560">Oxidoreductase</keyword>
<comment type="similarity">
    <text evidence="1 4">Belongs to the Gfo/Idh/MocA family.</text>
</comment>
<keyword evidence="8" id="KW-1185">Reference proteome</keyword>
<dbReference type="HAMAP" id="MF_01671">
    <property type="entry name" value="IolG"/>
    <property type="match status" value="1"/>
</dbReference>
<dbReference type="InterPro" id="IPR050424">
    <property type="entry name" value="Gfo-Idh-MocA_inositol_DH"/>
</dbReference>
<dbReference type="EC" id="1.1.1.369" evidence="4"/>
<evidence type="ECO:0000256" key="2">
    <source>
        <dbReference type="ARBA" id="ARBA00023002"/>
    </source>
</evidence>
<dbReference type="InterPro" id="IPR023794">
    <property type="entry name" value="MI/DCI_dehydrogenase"/>
</dbReference>
<dbReference type="InterPro" id="IPR000683">
    <property type="entry name" value="Gfo/Idh/MocA-like_OxRdtase_N"/>
</dbReference>
<dbReference type="Pfam" id="PF02894">
    <property type="entry name" value="GFO_IDH_MocA_C"/>
    <property type="match status" value="1"/>
</dbReference>
<proteinExistence type="inferred from homology"/>
<comment type="function">
    <text evidence="4">Involved in the oxidation of myo-inositol (MI) and D-chiro-inositol (DCI) to 2-keto-myo-inositol (2KMI or 2-inosose) and 1-keto-D-chiro-inositol (1KDCI), respectively.</text>
</comment>
<evidence type="ECO:0000313" key="7">
    <source>
        <dbReference type="EMBL" id="MBU5491400.1"/>
    </source>
</evidence>
<dbReference type="Proteomes" id="UP000783588">
    <property type="component" value="Unassembled WGS sequence"/>
</dbReference>
<evidence type="ECO:0000256" key="1">
    <source>
        <dbReference type="ARBA" id="ARBA00010928"/>
    </source>
</evidence>
<evidence type="ECO:0000256" key="3">
    <source>
        <dbReference type="ARBA" id="ARBA00023027"/>
    </source>
</evidence>
<dbReference type="EMBL" id="JAHLQI010000008">
    <property type="protein sequence ID" value="MBU5491400.1"/>
    <property type="molecule type" value="Genomic_DNA"/>
</dbReference>
<dbReference type="RefSeq" id="WP_216471114.1">
    <property type="nucleotide sequence ID" value="NZ_JAHLQI010000008.1"/>
</dbReference>